<gene>
    <name evidence="9" type="ORF">BW34_00377</name>
</gene>
<dbReference type="FunFam" id="1.10.3720.10:FF:000003">
    <property type="entry name" value="Aliphatic sulfonate ABC transporter permease"/>
    <property type="match status" value="1"/>
</dbReference>
<feature type="transmembrane region" description="Helical" evidence="7">
    <location>
        <begin position="244"/>
        <end position="265"/>
    </location>
</feature>
<dbReference type="RefSeq" id="WP_036308972.1">
    <property type="nucleotide sequence ID" value="NZ_CP031421.1"/>
</dbReference>
<comment type="caution">
    <text evidence="9">The sequence shown here is derived from an EMBL/GenBank/DDBJ whole genome shotgun (WGS) entry which is preliminary data.</text>
</comment>
<dbReference type="AlphaFoldDB" id="A0A031FYX1"/>
<feature type="domain" description="ABC transmembrane type-1" evidence="8">
    <location>
        <begin position="78"/>
        <end position="266"/>
    </location>
</feature>
<feature type="transmembrane region" description="Helical" evidence="7">
    <location>
        <begin position="89"/>
        <end position="110"/>
    </location>
</feature>
<evidence type="ECO:0000259" key="8">
    <source>
        <dbReference type="PROSITE" id="PS50928"/>
    </source>
</evidence>
<evidence type="ECO:0000256" key="6">
    <source>
        <dbReference type="ARBA" id="ARBA00023136"/>
    </source>
</evidence>
<dbReference type="Gene3D" id="1.10.3720.10">
    <property type="entry name" value="MetI-like"/>
    <property type="match status" value="1"/>
</dbReference>
<dbReference type="Proteomes" id="UP000024001">
    <property type="component" value="Unassembled WGS sequence"/>
</dbReference>
<reference evidence="9 10" key="1">
    <citation type="submission" date="2014-03" db="EMBL/GenBank/DDBJ databases">
        <title>Draft Genome Sequences of 13 Willow Endophytes.</title>
        <authorList>
            <person name="Gan H.Y."/>
            <person name="Gan H.M."/>
            <person name="Savka M.A."/>
            <person name="Hudson A.O."/>
        </authorList>
    </citation>
    <scope>NUCLEOTIDE SEQUENCE [LARGE SCALE GENOMIC DNA]</scope>
    <source>
        <strain evidence="9 10">RIT293</strain>
    </source>
</reference>
<evidence type="ECO:0000313" key="9">
    <source>
        <dbReference type="EMBL" id="EZP29753.1"/>
    </source>
</evidence>
<organism evidence="9 10">
    <name type="scientific">Microbacterium oleivorans</name>
    <dbReference type="NCBI Taxonomy" id="273677"/>
    <lineage>
        <taxon>Bacteria</taxon>
        <taxon>Bacillati</taxon>
        <taxon>Actinomycetota</taxon>
        <taxon>Actinomycetes</taxon>
        <taxon>Micrococcales</taxon>
        <taxon>Microbacteriaceae</taxon>
        <taxon>Microbacterium</taxon>
    </lineage>
</organism>
<feature type="transmembrane region" description="Helical" evidence="7">
    <location>
        <begin position="122"/>
        <end position="142"/>
    </location>
</feature>
<keyword evidence="2 7" id="KW-0813">Transport</keyword>
<keyword evidence="10" id="KW-1185">Reference proteome</keyword>
<keyword evidence="5 7" id="KW-1133">Transmembrane helix</keyword>
<dbReference type="CDD" id="cd06261">
    <property type="entry name" value="TM_PBP2"/>
    <property type="match status" value="1"/>
</dbReference>
<dbReference type="GO" id="GO:0010438">
    <property type="term" value="P:cellular response to sulfur starvation"/>
    <property type="evidence" value="ECO:0007669"/>
    <property type="project" value="TreeGrafter"/>
</dbReference>
<sequence>MTASAEAITAAAAPSGAAAVVPFWSRTSVRIVGGLVVPLAVLALWQAVTGFGLIPTYRLPAPLDVVNAAVQLAADGSLWRHVAISVQRVFLGFAFGSLVGLAVAAVVGLTRSGDVLLSPILAAFRAIPSLALVPLLMLWMGIGEDSKVTLVAIGAFFPLFTTVAGALRKVDPHLVEMGRSFGLRGWELFRSVQLPATVPSLISGLRLALAQAWLFLVAAELLAASMGLGFLLTDAQSTGRVDRIFLAIVVLATLGTLSNAVVTLLERRLLRKWA</sequence>
<dbReference type="GeneID" id="91431792"/>
<dbReference type="eggNOG" id="COG0600">
    <property type="taxonomic scope" value="Bacteria"/>
</dbReference>
<dbReference type="OrthoDB" id="9796361at2"/>
<dbReference type="KEGG" id="moo:BWL13_01410"/>
<dbReference type="InterPro" id="IPR000515">
    <property type="entry name" value="MetI-like"/>
</dbReference>
<feature type="transmembrane region" description="Helical" evidence="7">
    <location>
        <begin position="212"/>
        <end position="232"/>
    </location>
</feature>
<dbReference type="GO" id="GO:0005886">
    <property type="term" value="C:plasma membrane"/>
    <property type="evidence" value="ECO:0007669"/>
    <property type="project" value="UniProtKB-SubCell"/>
</dbReference>
<protein>
    <submittedName>
        <fullName evidence="9">Putative integral membrane transport protein</fullName>
    </submittedName>
</protein>
<evidence type="ECO:0000313" key="10">
    <source>
        <dbReference type="Proteomes" id="UP000024001"/>
    </source>
</evidence>
<dbReference type="GO" id="GO:0042918">
    <property type="term" value="P:alkanesulfonate transmembrane transport"/>
    <property type="evidence" value="ECO:0007669"/>
    <property type="project" value="UniProtKB-ARBA"/>
</dbReference>
<name>A0A031FYX1_9MICO</name>
<keyword evidence="3" id="KW-1003">Cell membrane</keyword>
<evidence type="ECO:0000256" key="7">
    <source>
        <dbReference type="RuleBase" id="RU363032"/>
    </source>
</evidence>
<evidence type="ECO:0000256" key="5">
    <source>
        <dbReference type="ARBA" id="ARBA00022989"/>
    </source>
</evidence>
<dbReference type="PANTHER" id="PTHR30151">
    <property type="entry name" value="ALKANE SULFONATE ABC TRANSPORTER-RELATED, MEMBRANE SUBUNIT"/>
    <property type="match status" value="1"/>
</dbReference>
<dbReference type="PATRIC" id="fig|273677.3.peg.366"/>
<proteinExistence type="inferred from homology"/>
<comment type="similarity">
    <text evidence="7">Belongs to the binding-protein-dependent transport system permease family.</text>
</comment>
<evidence type="ECO:0000256" key="1">
    <source>
        <dbReference type="ARBA" id="ARBA00004651"/>
    </source>
</evidence>
<keyword evidence="4 7" id="KW-0812">Transmembrane</keyword>
<feature type="transmembrane region" description="Helical" evidence="7">
    <location>
        <begin position="148"/>
        <end position="167"/>
    </location>
</feature>
<evidence type="ECO:0000256" key="3">
    <source>
        <dbReference type="ARBA" id="ARBA00022475"/>
    </source>
</evidence>
<dbReference type="PANTHER" id="PTHR30151:SF39">
    <property type="entry name" value="ABC TRANSPORTER PERMEASE PROTEIN"/>
    <property type="match status" value="1"/>
</dbReference>
<dbReference type="SUPFAM" id="SSF161098">
    <property type="entry name" value="MetI-like"/>
    <property type="match status" value="1"/>
</dbReference>
<dbReference type="PROSITE" id="PS50928">
    <property type="entry name" value="ABC_TM1"/>
    <property type="match status" value="1"/>
</dbReference>
<evidence type="ECO:0000256" key="4">
    <source>
        <dbReference type="ARBA" id="ARBA00022692"/>
    </source>
</evidence>
<dbReference type="InterPro" id="IPR035906">
    <property type="entry name" value="MetI-like_sf"/>
</dbReference>
<accession>A0A031FYX1</accession>
<comment type="subcellular location">
    <subcellularLocation>
        <location evidence="1 7">Cell membrane</location>
        <topology evidence="1 7">Multi-pass membrane protein</topology>
    </subcellularLocation>
</comment>
<keyword evidence="6 7" id="KW-0472">Membrane</keyword>
<dbReference type="Pfam" id="PF00528">
    <property type="entry name" value="BPD_transp_1"/>
    <property type="match status" value="1"/>
</dbReference>
<feature type="transmembrane region" description="Helical" evidence="7">
    <location>
        <begin position="31"/>
        <end position="54"/>
    </location>
</feature>
<dbReference type="EMBL" id="JFYO01000001">
    <property type="protein sequence ID" value="EZP29753.1"/>
    <property type="molecule type" value="Genomic_DNA"/>
</dbReference>
<evidence type="ECO:0000256" key="2">
    <source>
        <dbReference type="ARBA" id="ARBA00022448"/>
    </source>
</evidence>